<dbReference type="SUPFAM" id="SSF53383">
    <property type="entry name" value="PLP-dependent transferases"/>
    <property type="match status" value="1"/>
</dbReference>
<dbReference type="GO" id="GO:0000271">
    <property type="term" value="P:polysaccharide biosynthetic process"/>
    <property type="evidence" value="ECO:0007669"/>
    <property type="project" value="TreeGrafter"/>
</dbReference>
<dbReference type="AlphaFoldDB" id="A0A382BAM1"/>
<name>A0A382BAM1_9ZZZZ</name>
<dbReference type="InterPro" id="IPR015421">
    <property type="entry name" value="PyrdxlP-dep_Trfase_major"/>
</dbReference>
<dbReference type="InterPro" id="IPR015424">
    <property type="entry name" value="PyrdxlP-dep_Trfase"/>
</dbReference>
<protein>
    <recommendedName>
        <fullName evidence="2">Aminotransferase class I/classII domain-containing protein</fullName>
    </recommendedName>
</protein>
<feature type="non-terminal residue" evidence="1">
    <location>
        <position position="99"/>
    </location>
</feature>
<dbReference type="InterPro" id="IPR000653">
    <property type="entry name" value="DegT/StrS_aminotransferase"/>
</dbReference>
<dbReference type="EMBL" id="UINC01028747">
    <property type="protein sequence ID" value="SVB10283.1"/>
    <property type="molecule type" value="Genomic_DNA"/>
</dbReference>
<proteinExistence type="predicted"/>
<dbReference type="Pfam" id="PF01041">
    <property type="entry name" value="DegT_DnrJ_EryC1"/>
    <property type="match status" value="1"/>
</dbReference>
<evidence type="ECO:0000313" key="1">
    <source>
        <dbReference type="EMBL" id="SVB10283.1"/>
    </source>
</evidence>
<evidence type="ECO:0008006" key="2">
    <source>
        <dbReference type="Google" id="ProtNLM"/>
    </source>
</evidence>
<reference evidence="1" key="1">
    <citation type="submission" date="2018-05" db="EMBL/GenBank/DDBJ databases">
        <authorList>
            <person name="Lanie J.A."/>
            <person name="Ng W.-L."/>
            <person name="Kazmierczak K.M."/>
            <person name="Andrzejewski T.M."/>
            <person name="Davidsen T.M."/>
            <person name="Wayne K.J."/>
            <person name="Tettelin H."/>
            <person name="Glass J.I."/>
            <person name="Rusch D."/>
            <person name="Podicherti R."/>
            <person name="Tsui H.-C.T."/>
            <person name="Winkler M.E."/>
        </authorList>
    </citation>
    <scope>NUCLEOTIDE SEQUENCE</scope>
</reference>
<dbReference type="GO" id="GO:0008483">
    <property type="term" value="F:transaminase activity"/>
    <property type="evidence" value="ECO:0007669"/>
    <property type="project" value="TreeGrafter"/>
</dbReference>
<sequence>MNALDIGYLGMGTMVDLFEKNLTKYLSRQTVCVSNGTSALHLALQAIDIGPGDEVLIQSLTFVACFQVIKATGATPIACDILPNTLTIDIDDAKQRLTS</sequence>
<dbReference type="Gene3D" id="3.40.640.10">
    <property type="entry name" value="Type I PLP-dependent aspartate aminotransferase-like (Major domain)"/>
    <property type="match status" value="1"/>
</dbReference>
<accession>A0A382BAM1</accession>
<dbReference type="PANTHER" id="PTHR30244:SF34">
    <property type="entry name" value="DTDP-4-AMINO-4,6-DIDEOXYGALACTOSE TRANSAMINASE"/>
    <property type="match status" value="1"/>
</dbReference>
<gene>
    <name evidence="1" type="ORF">METZ01_LOCUS163137</name>
</gene>
<dbReference type="GO" id="GO:0030170">
    <property type="term" value="F:pyridoxal phosphate binding"/>
    <property type="evidence" value="ECO:0007669"/>
    <property type="project" value="TreeGrafter"/>
</dbReference>
<dbReference type="PANTHER" id="PTHR30244">
    <property type="entry name" value="TRANSAMINASE"/>
    <property type="match status" value="1"/>
</dbReference>
<organism evidence="1">
    <name type="scientific">marine metagenome</name>
    <dbReference type="NCBI Taxonomy" id="408172"/>
    <lineage>
        <taxon>unclassified sequences</taxon>
        <taxon>metagenomes</taxon>
        <taxon>ecological metagenomes</taxon>
    </lineage>
</organism>